<dbReference type="PRINTS" id="PR00401">
    <property type="entry name" value="SH2DOMAIN"/>
</dbReference>
<dbReference type="SUPFAM" id="SSF55550">
    <property type="entry name" value="SH2 domain"/>
    <property type="match status" value="1"/>
</dbReference>
<feature type="domain" description="Protein kinase" evidence="14">
    <location>
        <begin position="128"/>
        <end position="378"/>
    </location>
</feature>
<evidence type="ECO:0000256" key="6">
    <source>
        <dbReference type="ARBA" id="ARBA00022777"/>
    </source>
</evidence>
<keyword evidence="6 12" id="KW-0418">Kinase</keyword>
<reference evidence="15" key="1">
    <citation type="submission" date="2021-04" db="EMBL/GenBank/DDBJ databases">
        <authorList>
            <consortium name="Molecular Ecology Group"/>
        </authorList>
    </citation>
    <scope>NUCLEOTIDE SEQUENCE</scope>
</reference>
<keyword evidence="3" id="KW-0597">Phosphoprotein</keyword>
<dbReference type="InterPro" id="IPR050198">
    <property type="entry name" value="Non-receptor_tyrosine_kinases"/>
</dbReference>
<evidence type="ECO:0000313" key="15">
    <source>
        <dbReference type="EMBL" id="CAG5128054.1"/>
    </source>
</evidence>
<comment type="subcellular location">
    <subcellularLocation>
        <location evidence="1">Cytoplasm</location>
    </subcellularLocation>
</comment>
<dbReference type="Gene3D" id="3.30.505.10">
    <property type="entry name" value="SH2 domain"/>
    <property type="match status" value="1"/>
</dbReference>
<dbReference type="InterPro" id="IPR011009">
    <property type="entry name" value="Kinase-like_dom_sf"/>
</dbReference>
<dbReference type="Gene3D" id="1.10.510.10">
    <property type="entry name" value="Transferase(Phosphotransferase) domain 1"/>
    <property type="match status" value="1"/>
</dbReference>
<dbReference type="PRINTS" id="PR00109">
    <property type="entry name" value="TYRKINASE"/>
</dbReference>
<dbReference type="InterPro" id="IPR001245">
    <property type="entry name" value="Ser-Thr/Tyr_kinase_cat_dom"/>
</dbReference>
<evidence type="ECO:0000256" key="5">
    <source>
        <dbReference type="ARBA" id="ARBA00022741"/>
    </source>
</evidence>
<keyword evidence="5 11" id="KW-0547">Nucleotide-binding</keyword>
<dbReference type="SMART" id="SM00252">
    <property type="entry name" value="SH2"/>
    <property type="match status" value="1"/>
</dbReference>
<evidence type="ECO:0000256" key="7">
    <source>
        <dbReference type="ARBA" id="ARBA00022840"/>
    </source>
</evidence>
<dbReference type="InterPro" id="IPR000719">
    <property type="entry name" value="Prot_kinase_dom"/>
</dbReference>
<evidence type="ECO:0000259" key="13">
    <source>
        <dbReference type="PROSITE" id="PS50001"/>
    </source>
</evidence>
<dbReference type="FunFam" id="3.30.505.10:FF:000023">
    <property type="entry name" value="Tyrosine-protein kinase"/>
    <property type="match status" value="1"/>
</dbReference>
<evidence type="ECO:0000313" key="16">
    <source>
        <dbReference type="Proteomes" id="UP000678393"/>
    </source>
</evidence>
<dbReference type="InterPro" id="IPR020635">
    <property type="entry name" value="Tyr_kinase_cat_dom"/>
</dbReference>
<dbReference type="PROSITE" id="PS50001">
    <property type="entry name" value="SH2"/>
    <property type="match status" value="1"/>
</dbReference>
<protein>
    <recommendedName>
        <fullName evidence="12">Tyrosine-protein kinase</fullName>
        <ecNumber evidence="12">2.7.10.2</ecNumber>
    </recommendedName>
</protein>
<keyword evidence="10" id="KW-0727">SH2 domain</keyword>
<evidence type="ECO:0000256" key="3">
    <source>
        <dbReference type="ARBA" id="ARBA00022553"/>
    </source>
</evidence>
<evidence type="ECO:0000256" key="11">
    <source>
        <dbReference type="PROSITE-ProRule" id="PRU10141"/>
    </source>
</evidence>
<dbReference type="PANTHER" id="PTHR24418">
    <property type="entry name" value="TYROSINE-PROTEIN KINASE"/>
    <property type="match status" value="1"/>
</dbReference>
<feature type="binding site" evidence="11">
    <location>
        <position position="155"/>
    </location>
    <ligand>
        <name>ATP</name>
        <dbReference type="ChEBI" id="CHEBI:30616"/>
    </ligand>
</feature>
<dbReference type="PROSITE" id="PS50011">
    <property type="entry name" value="PROTEIN_KINASE_DOM"/>
    <property type="match status" value="1"/>
</dbReference>
<comment type="catalytic activity">
    <reaction evidence="9 12">
        <text>L-tyrosyl-[protein] + ATP = O-phospho-L-tyrosyl-[protein] + ADP + H(+)</text>
        <dbReference type="Rhea" id="RHEA:10596"/>
        <dbReference type="Rhea" id="RHEA-COMP:10136"/>
        <dbReference type="Rhea" id="RHEA-COMP:20101"/>
        <dbReference type="ChEBI" id="CHEBI:15378"/>
        <dbReference type="ChEBI" id="CHEBI:30616"/>
        <dbReference type="ChEBI" id="CHEBI:46858"/>
        <dbReference type="ChEBI" id="CHEBI:61978"/>
        <dbReference type="ChEBI" id="CHEBI:456216"/>
        <dbReference type="EC" id="2.7.10.2"/>
    </reaction>
</comment>
<dbReference type="OrthoDB" id="346907at2759"/>
<evidence type="ECO:0000256" key="1">
    <source>
        <dbReference type="ARBA" id="ARBA00004496"/>
    </source>
</evidence>
<sequence length="379" mass="42812">MKHPVTLYAMPWYHGKISRMEAEQLLSSRKDGLYLVRDSKVYVGDYTLCVCFSNKVEHYHISYSNNQLSIDNEVFFKNLEELVQHYTNDADGLVSSLKIPVTKQGGKFGTVSMHDFRHGGWLISLHDLELGVLIGEGNFGDVYEGVYNDQKVAAKQLKDKERGEQAFLLEAAVMTSLNHHNVVQILGITEGTIILVTEFMEKGNLLEYLQTRGRSAITASDQIHFASDVCAAMEYLNNKGLIHRDLAARNILVNSKGTAKVSDFGLAQFCGLSLTSRQFPVKWTAPEALRDNTFNTKTDMWSFGILLWEIYSFGRVPYPRIHQTDVIKHIEGGYRMEAPEGCPPEIYSIMTDAWKLKPADRPTFSQVLSELNSMRSVLV</sequence>
<keyword evidence="8 12" id="KW-0829">Tyrosine-protein kinase</keyword>
<dbReference type="InterPro" id="IPR017441">
    <property type="entry name" value="Protein_kinase_ATP_BS"/>
</dbReference>
<keyword evidence="2" id="KW-0963">Cytoplasm</keyword>
<evidence type="ECO:0000259" key="14">
    <source>
        <dbReference type="PROSITE" id="PS50011"/>
    </source>
</evidence>
<dbReference type="GO" id="GO:0005737">
    <property type="term" value="C:cytoplasm"/>
    <property type="evidence" value="ECO:0007669"/>
    <property type="project" value="UniProtKB-SubCell"/>
</dbReference>
<evidence type="ECO:0000256" key="8">
    <source>
        <dbReference type="ARBA" id="ARBA00023137"/>
    </source>
</evidence>
<comment type="caution">
    <text evidence="15">The sequence shown here is derived from an EMBL/GenBank/DDBJ whole genome shotgun (WGS) entry which is preliminary data.</text>
</comment>
<evidence type="ECO:0000256" key="10">
    <source>
        <dbReference type="PROSITE-ProRule" id="PRU00191"/>
    </source>
</evidence>
<proteinExistence type="inferred from homology"/>
<evidence type="ECO:0000256" key="9">
    <source>
        <dbReference type="ARBA" id="ARBA00051245"/>
    </source>
</evidence>
<name>A0A8S3ZES8_9EUPU</name>
<dbReference type="FunFam" id="1.10.510.10:FF:000554">
    <property type="entry name" value="Predicted protein"/>
    <property type="match status" value="1"/>
</dbReference>
<dbReference type="SMART" id="SM00219">
    <property type="entry name" value="TyrKc"/>
    <property type="match status" value="1"/>
</dbReference>
<dbReference type="Pfam" id="PF00017">
    <property type="entry name" value="SH2"/>
    <property type="match status" value="1"/>
</dbReference>
<dbReference type="InterPro" id="IPR000980">
    <property type="entry name" value="SH2"/>
</dbReference>
<keyword evidence="16" id="KW-1185">Reference proteome</keyword>
<dbReference type="PROSITE" id="PS00107">
    <property type="entry name" value="PROTEIN_KINASE_ATP"/>
    <property type="match status" value="1"/>
</dbReference>
<dbReference type="PROSITE" id="PS00109">
    <property type="entry name" value="PROTEIN_KINASE_TYR"/>
    <property type="match status" value="1"/>
</dbReference>
<dbReference type="InterPro" id="IPR008266">
    <property type="entry name" value="Tyr_kinase_AS"/>
</dbReference>
<dbReference type="EC" id="2.7.10.2" evidence="12"/>
<dbReference type="GO" id="GO:0004715">
    <property type="term" value="F:non-membrane spanning protein tyrosine kinase activity"/>
    <property type="evidence" value="ECO:0007669"/>
    <property type="project" value="UniProtKB-EC"/>
</dbReference>
<dbReference type="AlphaFoldDB" id="A0A8S3ZES8"/>
<organism evidence="15 16">
    <name type="scientific">Candidula unifasciata</name>
    <dbReference type="NCBI Taxonomy" id="100452"/>
    <lineage>
        <taxon>Eukaryota</taxon>
        <taxon>Metazoa</taxon>
        <taxon>Spiralia</taxon>
        <taxon>Lophotrochozoa</taxon>
        <taxon>Mollusca</taxon>
        <taxon>Gastropoda</taxon>
        <taxon>Heterobranchia</taxon>
        <taxon>Euthyneura</taxon>
        <taxon>Panpulmonata</taxon>
        <taxon>Eupulmonata</taxon>
        <taxon>Stylommatophora</taxon>
        <taxon>Helicina</taxon>
        <taxon>Helicoidea</taxon>
        <taxon>Geomitridae</taxon>
        <taxon>Candidula</taxon>
    </lineage>
</organism>
<dbReference type="Proteomes" id="UP000678393">
    <property type="component" value="Unassembled WGS sequence"/>
</dbReference>
<dbReference type="SUPFAM" id="SSF56112">
    <property type="entry name" value="Protein kinase-like (PK-like)"/>
    <property type="match status" value="1"/>
</dbReference>
<accession>A0A8S3ZES8</accession>
<evidence type="ECO:0000256" key="2">
    <source>
        <dbReference type="ARBA" id="ARBA00022490"/>
    </source>
</evidence>
<dbReference type="Pfam" id="PF07714">
    <property type="entry name" value="PK_Tyr_Ser-Thr"/>
    <property type="match status" value="1"/>
</dbReference>
<dbReference type="InterPro" id="IPR036860">
    <property type="entry name" value="SH2_dom_sf"/>
</dbReference>
<evidence type="ECO:0000256" key="12">
    <source>
        <dbReference type="RuleBase" id="RU362096"/>
    </source>
</evidence>
<evidence type="ECO:0000256" key="4">
    <source>
        <dbReference type="ARBA" id="ARBA00022679"/>
    </source>
</evidence>
<keyword evidence="4 12" id="KW-0808">Transferase</keyword>
<feature type="domain" description="SH2" evidence="13">
    <location>
        <begin position="12"/>
        <end position="101"/>
    </location>
</feature>
<gene>
    <name evidence="15" type="ORF">CUNI_LOCUS13612</name>
</gene>
<keyword evidence="7 11" id="KW-0067">ATP-binding</keyword>
<comment type="similarity">
    <text evidence="12">Belongs to the protein kinase superfamily. Tyr protein kinase family.</text>
</comment>
<dbReference type="GO" id="GO:0005524">
    <property type="term" value="F:ATP binding"/>
    <property type="evidence" value="ECO:0007669"/>
    <property type="project" value="UniProtKB-UniRule"/>
</dbReference>
<dbReference type="EMBL" id="CAJHNH020002902">
    <property type="protein sequence ID" value="CAG5128054.1"/>
    <property type="molecule type" value="Genomic_DNA"/>
</dbReference>